<name>A0A2H0RIP0_9BACT</name>
<gene>
    <name evidence="4" type="ORF">COV07_04270</name>
</gene>
<dbReference type="PANTHER" id="PTHR10584:SF166">
    <property type="entry name" value="RIBOKINASE"/>
    <property type="match status" value="1"/>
</dbReference>
<accession>A0A2H0RIP0</accession>
<dbReference type="InterPro" id="IPR011611">
    <property type="entry name" value="PfkB_dom"/>
</dbReference>
<keyword evidence="1" id="KW-0808">Transferase</keyword>
<dbReference type="GO" id="GO:0005829">
    <property type="term" value="C:cytosol"/>
    <property type="evidence" value="ECO:0007669"/>
    <property type="project" value="TreeGrafter"/>
</dbReference>
<dbReference type="Gene3D" id="3.40.1190.20">
    <property type="match status" value="1"/>
</dbReference>
<evidence type="ECO:0000256" key="1">
    <source>
        <dbReference type="ARBA" id="ARBA00022679"/>
    </source>
</evidence>
<proteinExistence type="predicted"/>
<feature type="domain" description="Carbohydrate kinase PfkB" evidence="3">
    <location>
        <begin position="56"/>
        <end position="306"/>
    </location>
</feature>
<dbReference type="EMBL" id="PCYL01000046">
    <property type="protein sequence ID" value="PIR46327.1"/>
    <property type="molecule type" value="Genomic_DNA"/>
</dbReference>
<dbReference type="PANTHER" id="PTHR10584">
    <property type="entry name" value="SUGAR KINASE"/>
    <property type="match status" value="1"/>
</dbReference>
<dbReference type="InterPro" id="IPR029056">
    <property type="entry name" value="Ribokinase-like"/>
</dbReference>
<evidence type="ECO:0000259" key="3">
    <source>
        <dbReference type="Pfam" id="PF00294"/>
    </source>
</evidence>
<protein>
    <recommendedName>
        <fullName evidence="3">Carbohydrate kinase PfkB domain-containing protein</fullName>
    </recommendedName>
</protein>
<reference evidence="4 5" key="1">
    <citation type="submission" date="2017-09" db="EMBL/GenBank/DDBJ databases">
        <title>Depth-based differentiation of microbial function through sediment-hosted aquifers and enrichment of novel symbionts in the deep terrestrial subsurface.</title>
        <authorList>
            <person name="Probst A.J."/>
            <person name="Ladd B."/>
            <person name="Jarett J.K."/>
            <person name="Geller-Mcgrath D.E."/>
            <person name="Sieber C.M."/>
            <person name="Emerson J.B."/>
            <person name="Anantharaman K."/>
            <person name="Thomas B.C."/>
            <person name="Malmstrom R."/>
            <person name="Stieglmeier M."/>
            <person name="Klingl A."/>
            <person name="Woyke T."/>
            <person name="Ryan C.M."/>
            <person name="Banfield J.F."/>
        </authorList>
    </citation>
    <scope>NUCLEOTIDE SEQUENCE [LARGE SCALE GENOMIC DNA]</scope>
    <source>
        <strain evidence="4">CG10_big_fil_rev_8_21_14_0_10_45_14</strain>
    </source>
</reference>
<dbReference type="SUPFAM" id="SSF53613">
    <property type="entry name" value="Ribokinase-like"/>
    <property type="match status" value="1"/>
</dbReference>
<dbReference type="AlphaFoldDB" id="A0A2H0RIP0"/>
<evidence type="ECO:0000313" key="4">
    <source>
        <dbReference type="EMBL" id="PIR46327.1"/>
    </source>
</evidence>
<evidence type="ECO:0000256" key="2">
    <source>
        <dbReference type="ARBA" id="ARBA00022777"/>
    </source>
</evidence>
<organism evidence="4 5">
    <name type="scientific">Candidatus Vogelbacteria bacterium CG10_big_fil_rev_8_21_14_0_10_45_14</name>
    <dbReference type="NCBI Taxonomy" id="1975042"/>
    <lineage>
        <taxon>Bacteria</taxon>
        <taxon>Candidatus Vogeliibacteriota</taxon>
    </lineage>
</organism>
<comment type="caution">
    <text evidence="4">The sequence shown here is derived from an EMBL/GenBank/DDBJ whole genome shotgun (WGS) entry which is preliminary data.</text>
</comment>
<dbReference type="GO" id="GO:0016301">
    <property type="term" value="F:kinase activity"/>
    <property type="evidence" value="ECO:0007669"/>
    <property type="project" value="UniProtKB-KW"/>
</dbReference>
<dbReference type="Pfam" id="PF00294">
    <property type="entry name" value="PfkB"/>
    <property type="match status" value="1"/>
</dbReference>
<keyword evidence="2" id="KW-0418">Kinase</keyword>
<evidence type="ECO:0000313" key="5">
    <source>
        <dbReference type="Proteomes" id="UP000230833"/>
    </source>
</evidence>
<dbReference type="Proteomes" id="UP000230833">
    <property type="component" value="Unassembled WGS sequence"/>
</dbReference>
<sequence length="330" mass="36295">MQDFDFVAIGDITTDAFIKLSDAHLHKNDREAERELCIRYGDKVPYDEVTLVPAVGNSPNASVAAAKLGLKSALVASIGDDDFGREDLEALEKAGVATDFVVKQAGKTSNYHFVLWFHADRTILIRHEAFDYSLPDIGEPKWIYLSSAGEHSLPFHTEVADWLDAHPDVKLGFQPGTFQMQAGVEKLSRLYKRSDIFFCNTDEARRILGSDEQKGDELARMMHEIGPKITVITDGPKGAYAYDGSDAFFMPTYPDPAPPYERTGAGDAFSSTVACAVALGLPLTEALRWGPINSAFVVQKIGAQAGLLSREELLSKLEQAPEDYHPIKLN</sequence>